<dbReference type="EnsemblMetazoa" id="CPIJ004801-RA">
    <property type="protein sequence ID" value="CPIJ004801-PA"/>
    <property type="gene ID" value="CPIJ004801"/>
</dbReference>
<dbReference type="KEGG" id="cqu:CpipJ_CPIJ004801"/>
<dbReference type="HOGENOM" id="CLU_1035331_0_0_1"/>
<dbReference type="Proteomes" id="UP000002320">
    <property type="component" value="Unassembled WGS sequence"/>
</dbReference>
<dbReference type="InParanoid" id="B0WCH7"/>
<evidence type="ECO:0000313" key="2">
    <source>
        <dbReference type="EMBL" id="EDS43501.1"/>
    </source>
</evidence>
<evidence type="ECO:0000313" key="4">
    <source>
        <dbReference type="Proteomes" id="UP000002320"/>
    </source>
</evidence>
<proteinExistence type="predicted"/>
<feature type="region of interest" description="Disordered" evidence="1">
    <location>
        <begin position="1"/>
        <end position="20"/>
    </location>
</feature>
<gene>
    <name evidence="3" type="primary">6036351</name>
    <name evidence="2" type="ORF">CpipJ_CPIJ004801</name>
</gene>
<sequence length="269" mass="30107">MQLNAARAKIQHAKRNEQNKVECHHHSLPALQRKHYIAPRIPGIKKGSPESRTETGEPRLLEPAQRVPKVEELYGLLAFSFTSRGLFVSTDHDVDRAGAGDSIFDLPSSSSEAVAPFVFGRLFFCPPSSRTPGMPLEQGSSRRTINNNGVPPWARVLTWGSILLFGPDGRPDYASKPKNVENSLQFTNDSESPERRSFTSASYHSPNVTNDPMRSNPARESQVSPLPALRAREPTNQRQAESRTLSVVLLFVEESRERERERESSCRAY</sequence>
<name>B0WCH7_CULQU</name>
<dbReference type="VEuPathDB" id="VectorBase:CPIJ004801"/>
<evidence type="ECO:0000313" key="3">
    <source>
        <dbReference type="EnsemblMetazoa" id="CPIJ004801-PA"/>
    </source>
</evidence>
<dbReference type="EMBL" id="DS231887">
    <property type="protein sequence ID" value="EDS43501.1"/>
    <property type="molecule type" value="Genomic_DNA"/>
</dbReference>
<organism>
    <name type="scientific">Culex quinquefasciatus</name>
    <name type="common">Southern house mosquito</name>
    <name type="synonym">Culex pungens</name>
    <dbReference type="NCBI Taxonomy" id="7176"/>
    <lineage>
        <taxon>Eukaryota</taxon>
        <taxon>Metazoa</taxon>
        <taxon>Ecdysozoa</taxon>
        <taxon>Arthropoda</taxon>
        <taxon>Hexapoda</taxon>
        <taxon>Insecta</taxon>
        <taxon>Pterygota</taxon>
        <taxon>Neoptera</taxon>
        <taxon>Endopterygota</taxon>
        <taxon>Diptera</taxon>
        <taxon>Nematocera</taxon>
        <taxon>Culicoidea</taxon>
        <taxon>Culicidae</taxon>
        <taxon>Culicinae</taxon>
        <taxon>Culicini</taxon>
        <taxon>Culex</taxon>
        <taxon>Culex</taxon>
    </lineage>
</organism>
<keyword evidence="4" id="KW-1185">Reference proteome</keyword>
<feature type="compositionally biased region" description="Polar residues" evidence="1">
    <location>
        <begin position="198"/>
        <end position="224"/>
    </location>
</feature>
<dbReference type="AlphaFoldDB" id="B0WCH7"/>
<reference evidence="3" key="2">
    <citation type="submission" date="2021-02" db="UniProtKB">
        <authorList>
            <consortium name="EnsemblMetazoa"/>
        </authorList>
    </citation>
    <scope>IDENTIFICATION</scope>
    <source>
        <strain evidence="3">JHB</strain>
    </source>
</reference>
<evidence type="ECO:0000256" key="1">
    <source>
        <dbReference type="SAM" id="MobiDB-lite"/>
    </source>
</evidence>
<feature type="region of interest" description="Disordered" evidence="1">
    <location>
        <begin position="183"/>
        <end position="243"/>
    </location>
</feature>
<accession>B0WCH7</accession>
<protein>
    <submittedName>
        <fullName evidence="2 3">Uncharacterized protein</fullName>
    </submittedName>
</protein>
<reference evidence="2" key="1">
    <citation type="submission" date="2007-03" db="EMBL/GenBank/DDBJ databases">
        <title>Annotation of Culex pipiens quinquefasciatus.</title>
        <authorList>
            <consortium name="The Broad Institute Genome Sequencing Platform"/>
            <person name="Atkinson P.W."/>
            <person name="Hemingway J."/>
            <person name="Christensen B.M."/>
            <person name="Higgs S."/>
            <person name="Kodira C."/>
            <person name="Hannick L."/>
            <person name="Megy K."/>
            <person name="O'Leary S."/>
            <person name="Pearson M."/>
            <person name="Haas B.J."/>
            <person name="Mauceli E."/>
            <person name="Wortman J.R."/>
            <person name="Lee N.H."/>
            <person name="Guigo R."/>
            <person name="Stanke M."/>
            <person name="Alvarado L."/>
            <person name="Amedeo P."/>
            <person name="Antoine C.H."/>
            <person name="Arensburger P."/>
            <person name="Bidwell S.L."/>
            <person name="Crawford M."/>
            <person name="Camaro F."/>
            <person name="Devon K."/>
            <person name="Engels R."/>
            <person name="Hammond M."/>
            <person name="Howarth C."/>
            <person name="Koehrsen M."/>
            <person name="Lawson D."/>
            <person name="Montgomery P."/>
            <person name="Nene V."/>
            <person name="Nusbaum C."/>
            <person name="Puiu D."/>
            <person name="Romero-Severson J."/>
            <person name="Severson D.W."/>
            <person name="Shumway M."/>
            <person name="Sisk P."/>
            <person name="Stolte C."/>
            <person name="Zeng Q."/>
            <person name="Eisenstadt E."/>
            <person name="Fraser-Liggett C."/>
            <person name="Strausberg R."/>
            <person name="Galagan J."/>
            <person name="Birren B."/>
            <person name="Collins F.H."/>
        </authorList>
    </citation>
    <scope>NUCLEOTIDE SEQUENCE [LARGE SCALE GENOMIC DNA]</scope>
    <source>
        <strain evidence="2">JHB</strain>
    </source>
</reference>